<evidence type="ECO:0000256" key="1">
    <source>
        <dbReference type="SAM" id="Phobius"/>
    </source>
</evidence>
<evidence type="ECO:0000313" key="3">
    <source>
        <dbReference type="Proteomes" id="UP000637695"/>
    </source>
</evidence>
<evidence type="ECO:0000313" key="2">
    <source>
        <dbReference type="EMBL" id="GGJ07284.1"/>
    </source>
</evidence>
<dbReference type="AlphaFoldDB" id="A0A917NKH6"/>
<comment type="caution">
    <text evidence="2">The sequence shown here is derived from an EMBL/GenBank/DDBJ whole genome shotgun (WGS) entry which is preliminary data.</text>
</comment>
<keyword evidence="1" id="KW-0472">Membrane</keyword>
<accession>A0A917NKH6</accession>
<dbReference type="Proteomes" id="UP000637695">
    <property type="component" value="Unassembled WGS sequence"/>
</dbReference>
<reference evidence="2" key="1">
    <citation type="journal article" date="2014" name="Int. J. Syst. Evol. Microbiol.">
        <title>Complete genome sequence of Corynebacterium casei LMG S-19264T (=DSM 44701T), isolated from a smear-ripened cheese.</title>
        <authorList>
            <consortium name="US DOE Joint Genome Institute (JGI-PGF)"/>
            <person name="Walter F."/>
            <person name="Albersmeier A."/>
            <person name="Kalinowski J."/>
            <person name="Ruckert C."/>
        </authorList>
    </citation>
    <scope>NUCLEOTIDE SEQUENCE</scope>
    <source>
        <strain evidence="2">JCM 18487</strain>
    </source>
</reference>
<feature type="transmembrane region" description="Helical" evidence="1">
    <location>
        <begin position="35"/>
        <end position="56"/>
    </location>
</feature>
<name>A0A917NKH6_9BACL</name>
<reference evidence="2" key="2">
    <citation type="submission" date="2020-09" db="EMBL/GenBank/DDBJ databases">
        <authorList>
            <person name="Sun Q."/>
            <person name="Ohkuma M."/>
        </authorList>
    </citation>
    <scope>NUCLEOTIDE SEQUENCE</scope>
    <source>
        <strain evidence="2">JCM 18487</strain>
    </source>
</reference>
<proteinExistence type="predicted"/>
<organism evidence="2 3">
    <name type="scientific">Alicyclobacillus cellulosilyticus</name>
    <dbReference type="NCBI Taxonomy" id="1003997"/>
    <lineage>
        <taxon>Bacteria</taxon>
        <taxon>Bacillati</taxon>
        <taxon>Bacillota</taxon>
        <taxon>Bacilli</taxon>
        <taxon>Bacillales</taxon>
        <taxon>Alicyclobacillaceae</taxon>
        <taxon>Alicyclobacillus</taxon>
    </lineage>
</organism>
<keyword evidence="1" id="KW-0812">Transmembrane</keyword>
<gene>
    <name evidence="2" type="ORF">GCM10010885_15520</name>
</gene>
<keyword evidence="1" id="KW-1133">Transmembrane helix</keyword>
<protein>
    <submittedName>
        <fullName evidence="2">Uncharacterized protein</fullName>
    </submittedName>
</protein>
<dbReference type="EMBL" id="BMOY01000022">
    <property type="protein sequence ID" value="GGJ07284.1"/>
    <property type="molecule type" value="Genomic_DNA"/>
</dbReference>
<sequence>MHRGPARAGPYRRRPPLKLAGRAETEAGSVLRVRLVPVILIALVTLAVLIGGWQAYLRLDFVNPLQTTLAKIPGVQSVRVRPGTPAEVDIRLGWVPDLQTTYWRIEDVLGEAGSGNERIVLADHPNARLMQVFEYLQPTLQEGLAKQNYREMIADVEHLAAASGVKARITMDEHNVYIQLRDGSYFFYHIVPLRAGGGGP</sequence>
<keyword evidence="3" id="KW-1185">Reference proteome</keyword>